<dbReference type="GO" id="GO:0019156">
    <property type="term" value="F:isoamylase activity"/>
    <property type="evidence" value="ECO:0007669"/>
    <property type="project" value="UniProtKB-ARBA"/>
</dbReference>
<gene>
    <name evidence="6" type="ORF">SAMN05421644_11612</name>
</gene>
<dbReference type="OrthoDB" id="3236218at2"/>
<dbReference type="InterPro" id="IPR013783">
    <property type="entry name" value="Ig-like_fold"/>
</dbReference>
<keyword evidence="4" id="KW-0326">Glycosidase</keyword>
<keyword evidence="3" id="KW-0809">Transit peptide</keyword>
<protein>
    <submittedName>
        <fullName evidence="6">Glycogen operon protein</fullName>
    </submittedName>
</protein>
<keyword evidence="2" id="KW-0378">Hydrolase</keyword>
<dbReference type="SUPFAM" id="SSF51445">
    <property type="entry name" value="(Trans)glycosidases"/>
    <property type="match status" value="1"/>
</dbReference>
<dbReference type="NCBIfam" id="TIGR02100">
    <property type="entry name" value="glgX_debranch"/>
    <property type="match status" value="1"/>
</dbReference>
<name>A0A1H3F2W5_ALLWA</name>
<dbReference type="InterPro" id="IPR004193">
    <property type="entry name" value="Glyco_hydro_13_N"/>
</dbReference>
<evidence type="ECO:0000256" key="4">
    <source>
        <dbReference type="ARBA" id="ARBA00023295"/>
    </source>
</evidence>
<dbReference type="InterPro" id="IPR044505">
    <property type="entry name" value="GlgX_Isoamylase_N_E_set"/>
</dbReference>
<feature type="domain" description="Glycosyl hydrolase family 13 catalytic" evidence="5">
    <location>
        <begin position="162"/>
        <end position="573"/>
    </location>
</feature>
<dbReference type="InterPro" id="IPR006047">
    <property type="entry name" value="GH13_cat_dom"/>
</dbReference>
<dbReference type="PANTHER" id="PTHR43002">
    <property type="entry name" value="GLYCOGEN DEBRANCHING ENZYME"/>
    <property type="match status" value="1"/>
</dbReference>
<dbReference type="Pfam" id="PF02922">
    <property type="entry name" value="CBM_48"/>
    <property type="match status" value="1"/>
</dbReference>
<dbReference type="EMBL" id="FNOW01000016">
    <property type="protein sequence ID" value="SDX85321.1"/>
    <property type="molecule type" value="Genomic_DNA"/>
</dbReference>
<sequence>MPACNAPYPVLSGRRYPPGATVEDIGVNFSVYSRHATGAELLLYEAASSPEPFQIIRLDPRTHHTFFSWHVMVQDLPPGTHYTWRLEGPNDPHTHGWRFDPQVELVDPWARAINVADWDRWRRQRQGVQPHDSPRAMVLAEEYDWEGDTPIRLSSEQMIIYELHVGGFTRHPSSGVQHPGTFLGLIEKIPYLKELGITHVELMPVMAFDEQDVPEAVWAAGLRNFWGYSSFGFFSPHPGFCVTPERGTHRREFRDMVKALHRAGIGVILDVVFNHTSEGGATGPTLNFKGFGNETFYCLDTLDKGIYLDFTGCGNTVNANHPQVTNFIIDALEYWVREMHVDGFRFDLASALARDSDGRPLANPPVLWGIELSDTLAATKIIAEAWDAAGLYQVGSFPGYRWMEWNGRYRDSVRRFVRGDRGLVPEIATRLSGSSDLYEANLRKPINSINFVTCHDGFTLWDLVSYNRKHNSANHENNRDGTDDNLSWNCGTEGETPNAEVLVLRRRQAKNLLTLLFLSQGIPMLLAGDEVLRSQQGNNNVWCQDNALGWFDWSLVEQQAAMLQFVRGLIALRKRHPNLQHRHFLSGQPLPGGSLPDVVWHGLDLYAPPWTDPDAQILAFTLAPAHPDEAALHVMINMSDFALRFALPEIAPARWHLALDTSRCAPADLVPPAAQSPVDDARQLVRSRSIQVLEGRLYT</sequence>
<evidence type="ECO:0000256" key="2">
    <source>
        <dbReference type="ARBA" id="ARBA00022801"/>
    </source>
</evidence>
<comment type="similarity">
    <text evidence="1">Belongs to the glycosyl hydrolase 13 family.</text>
</comment>
<dbReference type="GO" id="GO:0004135">
    <property type="term" value="F:amylo-alpha-1,6-glucosidase activity"/>
    <property type="evidence" value="ECO:0007669"/>
    <property type="project" value="InterPro"/>
</dbReference>
<evidence type="ECO:0000313" key="7">
    <source>
        <dbReference type="Proteomes" id="UP000198672"/>
    </source>
</evidence>
<dbReference type="SUPFAM" id="SSF51011">
    <property type="entry name" value="Glycosyl hydrolase domain"/>
    <property type="match status" value="1"/>
</dbReference>
<proteinExistence type="inferred from homology"/>
<reference evidence="7" key="1">
    <citation type="submission" date="2016-10" db="EMBL/GenBank/DDBJ databases">
        <authorList>
            <person name="Varghese N."/>
            <person name="Submissions S."/>
        </authorList>
    </citation>
    <scope>NUCLEOTIDE SEQUENCE [LARGE SCALE GENOMIC DNA]</scope>
    <source>
        <strain evidence="7">DSM 173</strain>
    </source>
</reference>
<dbReference type="InterPro" id="IPR013780">
    <property type="entry name" value="Glyco_hydro_b"/>
</dbReference>
<dbReference type="InterPro" id="IPR014756">
    <property type="entry name" value="Ig_E-set"/>
</dbReference>
<dbReference type="SUPFAM" id="SSF81296">
    <property type="entry name" value="E set domains"/>
    <property type="match status" value="1"/>
</dbReference>
<dbReference type="CDD" id="cd11326">
    <property type="entry name" value="AmyAc_Glg_debranch"/>
    <property type="match status" value="1"/>
</dbReference>
<dbReference type="AlphaFoldDB" id="A0A1H3F2W5"/>
<dbReference type="RefSeq" id="WP_091333283.1">
    <property type="nucleotide sequence ID" value="NZ_FNOW01000016.1"/>
</dbReference>
<dbReference type="InterPro" id="IPR048650">
    <property type="entry name" value="ISOA1-3-like_C"/>
</dbReference>
<dbReference type="Proteomes" id="UP000198672">
    <property type="component" value="Unassembled WGS sequence"/>
</dbReference>
<dbReference type="InterPro" id="IPR017853">
    <property type="entry name" value="GH"/>
</dbReference>
<dbReference type="Pfam" id="PF00128">
    <property type="entry name" value="Alpha-amylase"/>
    <property type="match status" value="1"/>
</dbReference>
<keyword evidence="7" id="KW-1185">Reference proteome</keyword>
<evidence type="ECO:0000256" key="1">
    <source>
        <dbReference type="ARBA" id="ARBA00008061"/>
    </source>
</evidence>
<organism evidence="6 7">
    <name type="scientific">Allochromatium warmingii</name>
    <name type="common">Chromatium warmingii</name>
    <dbReference type="NCBI Taxonomy" id="61595"/>
    <lineage>
        <taxon>Bacteria</taxon>
        <taxon>Pseudomonadati</taxon>
        <taxon>Pseudomonadota</taxon>
        <taxon>Gammaproteobacteria</taxon>
        <taxon>Chromatiales</taxon>
        <taxon>Chromatiaceae</taxon>
        <taxon>Allochromatium</taxon>
    </lineage>
</organism>
<accession>A0A1H3F2W5</accession>
<dbReference type="STRING" id="61595.SAMN05421644_11612"/>
<dbReference type="SMART" id="SM00642">
    <property type="entry name" value="Aamy"/>
    <property type="match status" value="1"/>
</dbReference>
<evidence type="ECO:0000313" key="6">
    <source>
        <dbReference type="EMBL" id="SDX85321.1"/>
    </source>
</evidence>
<dbReference type="Gene3D" id="2.60.40.1180">
    <property type="entry name" value="Golgi alpha-mannosidase II"/>
    <property type="match status" value="1"/>
</dbReference>
<dbReference type="Pfam" id="PF21156">
    <property type="entry name" value="ISOA1-3_C"/>
    <property type="match status" value="1"/>
</dbReference>
<dbReference type="Gene3D" id="3.20.20.80">
    <property type="entry name" value="Glycosidases"/>
    <property type="match status" value="1"/>
</dbReference>
<dbReference type="GO" id="GO:0005980">
    <property type="term" value="P:glycogen catabolic process"/>
    <property type="evidence" value="ECO:0007669"/>
    <property type="project" value="InterPro"/>
</dbReference>
<evidence type="ECO:0000259" key="5">
    <source>
        <dbReference type="SMART" id="SM00642"/>
    </source>
</evidence>
<dbReference type="CDD" id="cd02856">
    <property type="entry name" value="E_set_GDE_Isoamylase_N"/>
    <property type="match status" value="1"/>
</dbReference>
<evidence type="ECO:0000256" key="3">
    <source>
        <dbReference type="ARBA" id="ARBA00022946"/>
    </source>
</evidence>
<dbReference type="InterPro" id="IPR011837">
    <property type="entry name" value="Glycogen_debranch_GlgX"/>
</dbReference>
<dbReference type="Gene3D" id="2.60.40.10">
    <property type="entry name" value="Immunoglobulins"/>
    <property type="match status" value="1"/>
</dbReference>